<dbReference type="PANTHER" id="PTHR16320">
    <property type="entry name" value="SPHINGOMYELINASE FAMILY MEMBER"/>
    <property type="match status" value="1"/>
</dbReference>
<dbReference type="KEGG" id="nal:B005_3638"/>
<dbReference type="Pfam" id="PF03372">
    <property type="entry name" value="Exo_endo_phos"/>
    <property type="match status" value="1"/>
</dbReference>
<feature type="signal peptide" evidence="5">
    <location>
        <begin position="1"/>
        <end position="26"/>
    </location>
</feature>
<evidence type="ECO:0000256" key="2">
    <source>
        <dbReference type="ARBA" id="ARBA00022729"/>
    </source>
</evidence>
<keyword evidence="3 7" id="KW-0378">Hydrolase</keyword>
<evidence type="ECO:0000313" key="7">
    <source>
        <dbReference type="EMBL" id="AFR06816.1"/>
    </source>
</evidence>
<dbReference type="Proteomes" id="UP000003779">
    <property type="component" value="Chromosome"/>
</dbReference>
<dbReference type="SUPFAM" id="SSF56219">
    <property type="entry name" value="DNase I-like"/>
    <property type="match status" value="1"/>
</dbReference>
<reference evidence="7 8" key="1">
    <citation type="journal article" date="2012" name="J. Bacteriol.">
        <title>Whole-Genome Sequence of Nocardiopsis alba Strain ATCC BAA-2165, Associated with Honeybees.</title>
        <authorList>
            <person name="Qiao J."/>
            <person name="Chen L."/>
            <person name="Li Y."/>
            <person name="Wang J."/>
            <person name="Zhang W."/>
            <person name="Chen S."/>
        </authorList>
    </citation>
    <scope>NUCLEOTIDE SEQUENCE [LARGE SCALE GENOMIC DNA]</scope>
    <source>
        <strain evidence="8">ATCC BAA-2165 / BE74</strain>
    </source>
</reference>
<dbReference type="InterPro" id="IPR017766">
    <property type="entry name" value="Sphingomyelinase/PLipase_C"/>
</dbReference>
<dbReference type="InterPro" id="IPR005135">
    <property type="entry name" value="Endo/exonuclease/phosphatase"/>
</dbReference>
<feature type="chain" id="PRO_5003794320" evidence="5">
    <location>
        <begin position="27"/>
        <end position="616"/>
    </location>
</feature>
<dbReference type="Gene3D" id="3.60.10.10">
    <property type="entry name" value="Endonuclease/exonuclease/phosphatase"/>
    <property type="match status" value="1"/>
</dbReference>
<dbReference type="PANTHER" id="PTHR16320:SF23">
    <property type="entry name" value="SPHINGOMYELINASE C 1"/>
    <property type="match status" value="1"/>
</dbReference>
<feature type="domain" description="Endonuclease/exonuclease/phosphatase" evidence="6">
    <location>
        <begin position="39"/>
        <end position="311"/>
    </location>
</feature>
<reference evidence="8" key="2">
    <citation type="submission" date="2012-08" db="EMBL/GenBank/DDBJ databases">
        <title>Whole-genome sequence of Nocardiopsis alba strain ATCC BAA-2165 associated with honeybees.</title>
        <authorList>
            <person name="Qiao J."/>
            <person name="Chen L."/>
            <person name="Li Y."/>
            <person name="Wang J."/>
            <person name="Zhang W."/>
            <person name="Chen S."/>
        </authorList>
    </citation>
    <scope>NUCLEOTIDE SEQUENCE [LARGE SCALE GENOMIC DNA]</scope>
    <source>
        <strain evidence="8">ATCC BAA-2165 / BE74</strain>
    </source>
</reference>
<keyword evidence="2 5" id="KW-0732">Signal</keyword>
<feature type="region of interest" description="Disordered" evidence="4">
    <location>
        <begin position="310"/>
        <end position="330"/>
    </location>
</feature>
<dbReference type="EMBL" id="CP003788">
    <property type="protein sequence ID" value="AFR06816.1"/>
    <property type="molecule type" value="Genomic_DNA"/>
</dbReference>
<dbReference type="NCBIfam" id="TIGR03395">
    <property type="entry name" value="sphingomy"/>
    <property type="match status" value="1"/>
</dbReference>
<dbReference type="InterPro" id="IPR038772">
    <property type="entry name" value="Sph/SMPD2-like"/>
</dbReference>
<comment type="similarity">
    <text evidence="1">Belongs to the neutral sphingomyelinase family.</text>
</comment>
<evidence type="ECO:0000256" key="5">
    <source>
        <dbReference type="SAM" id="SignalP"/>
    </source>
</evidence>
<evidence type="ECO:0000313" key="8">
    <source>
        <dbReference type="Proteomes" id="UP000003779"/>
    </source>
</evidence>
<evidence type="ECO:0000256" key="4">
    <source>
        <dbReference type="SAM" id="MobiDB-lite"/>
    </source>
</evidence>
<dbReference type="AlphaFoldDB" id="J7L233"/>
<protein>
    <submittedName>
        <fullName evidence="7">Sphingomyelin phosphodiesterase</fullName>
        <ecNumber evidence="7">3.1.4.12</ecNumber>
    </submittedName>
</protein>
<dbReference type="HOGENOM" id="CLU_443327_0_0_11"/>
<name>J7L233_NOCAA</name>
<gene>
    <name evidence="7" type="primary">sph</name>
    <name evidence="7" type="ordered locus">B005_3638</name>
</gene>
<dbReference type="CDD" id="cd09078">
    <property type="entry name" value="nSMase"/>
    <property type="match status" value="1"/>
</dbReference>
<proteinExistence type="inferred from homology"/>
<evidence type="ECO:0000259" key="6">
    <source>
        <dbReference type="Pfam" id="PF03372"/>
    </source>
</evidence>
<evidence type="ECO:0000256" key="3">
    <source>
        <dbReference type="ARBA" id="ARBA00022801"/>
    </source>
</evidence>
<organism evidence="7 8">
    <name type="scientific">Nocardiopsis alba (strain ATCC BAA-2165 / BE74)</name>
    <dbReference type="NCBI Taxonomy" id="1205910"/>
    <lineage>
        <taxon>Bacteria</taxon>
        <taxon>Bacillati</taxon>
        <taxon>Actinomycetota</taxon>
        <taxon>Actinomycetes</taxon>
        <taxon>Streptosporangiales</taxon>
        <taxon>Nocardiopsidaceae</taxon>
        <taxon>Nocardiopsis</taxon>
    </lineage>
</organism>
<accession>J7L233</accession>
<dbReference type="eggNOG" id="COG3568">
    <property type="taxonomic scope" value="Bacteria"/>
</dbReference>
<evidence type="ECO:0000256" key="1">
    <source>
        <dbReference type="ARBA" id="ARBA00006335"/>
    </source>
</evidence>
<dbReference type="EC" id="3.1.4.12" evidence="7"/>
<dbReference type="STRING" id="1205910.B005_3638"/>
<dbReference type="GO" id="GO:0005576">
    <property type="term" value="C:extracellular region"/>
    <property type="evidence" value="ECO:0007669"/>
    <property type="project" value="InterPro"/>
</dbReference>
<dbReference type="GO" id="GO:0004767">
    <property type="term" value="F:sphingomyelin phosphodiesterase activity"/>
    <property type="evidence" value="ECO:0007669"/>
    <property type="project" value="UniProtKB-EC"/>
</dbReference>
<dbReference type="InterPro" id="IPR036691">
    <property type="entry name" value="Endo/exonu/phosph_ase_sf"/>
</dbReference>
<sequence>MYRRTAAALLTALLITPLLPTTPATASSETERQAPRITTYNTFLMPKALYPNWGQDIRADLIPADGVLDGQDVVVLQELFENSSAERLREGLSEDYPYSTPVVGRSKTGWDDTTGFRGETVTNGGVSVHSVWPIVRAEQHIFSRACGADWFSNKGFAYVELDTPDGPLHVVGTHMQAEDGACRSGEDRRIRAGQLDQIVSVLRGIPEDEPIYVAGDLNIVGGTEEWSDALDRLDAVEPTPVDDTISWDPSTNSIAGHDHSGHEPQQLDHVLPIRNQASPETYLNETRAVKSEPWTVRSWGRDYTYDDYSDHYGPRPGPSKGHGAGPDGRLANVDSVARAVPLAALEFRTLGTHTVTGGTTGQPTTDPRHQELTGPVQVLLSGAAPAPGLRRRPGAVPVVVDRQVQDLAHAQGQPTVPLRGQVQPVPVPGPLIVEDPHAPHVDDVAAVPVGDRTHVHVVRGDLAAQVTHHRLPVGVEAGEDDHAGAGRTELGDHRLEDLDDLVRVAAGADDVVAARAERDQVGGHLDRARHLLVTDLGDQTPPDGEVGVTHLGHVVGEVFGHAIGPTAITTVGDAVTVRVGVAHTLGETVSEGDVGQDVLVLEVTGASGRHTAHSPR</sequence>